<dbReference type="SUPFAM" id="SSF46689">
    <property type="entry name" value="Homeodomain-like"/>
    <property type="match status" value="1"/>
</dbReference>
<organism evidence="9 10">
    <name type="scientific">Saguinus oedipus</name>
    <name type="common">Cotton-top tamarin</name>
    <name type="synonym">Oedipomidas oedipus</name>
    <dbReference type="NCBI Taxonomy" id="9490"/>
    <lineage>
        <taxon>Eukaryota</taxon>
        <taxon>Metazoa</taxon>
        <taxon>Chordata</taxon>
        <taxon>Craniata</taxon>
        <taxon>Vertebrata</taxon>
        <taxon>Euteleostomi</taxon>
        <taxon>Mammalia</taxon>
        <taxon>Eutheria</taxon>
        <taxon>Euarchontoglires</taxon>
        <taxon>Primates</taxon>
        <taxon>Haplorrhini</taxon>
        <taxon>Platyrrhini</taxon>
        <taxon>Cebidae</taxon>
        <taxon>Callitrichinae</taxon>
        <taxon>Saguinus</taxon>
    </lineage>
</organism>
<name>A0ABQ9TVI2_SAGOE</name>
<dbReference type="PROSITE" id="PS50071">
    <property type="entry name" value="HOMEOBOX_2"/>
    <property type="match status" value="1"/>
</dbReference>
<evidence type="ECO:0000256" key="1">
    <source>
        <dbReference type="ARBA" id="ARBA00004123"/>
    </source>
</evidence>
<accession>A0ABQ9TVI2</accession>
<evidence type="ECO:0000256" key="5">
    <source>
        <dbReference type="PROSITE-ProRule" id="PRU00108"/>
    </source>
</evidence>
<keyword evidence="2 5" id="KW-0238">DNA-binding</keyword>
<evidence type="ECO:0000259" key="8">
    <source>
        <dbReference type="PROSITE" id="PS50071"/>
    </source>
</evidence>
<proteinExistence type="predicted"/>
<dbReference type="EMBL" id="JASSZA010000019">
    <property type="protein sequence ID" value="KAK2088816.1"/>
    <property type="molecule type" value="Genomic_DNA"/>
</dbReference>
<evidence type="ECO:0000256" key="2">
    <source>
        <dbReference type="ARBA" id="ARBA00023125"/>
    </source>
</evidence>
<dbReference type="PANTHER" id="PTHR45793">
    <property type="entry name" value="HOMEOBOX PROTEIN"/>
    <property type="match status" value="1"/>
</dbReference>
<evidence type="ECO:0000256" key="4">
    <source>
        <dbReference type="ARBA" id="ARBA00023242"/>
    </source>
</evidence>
<evidence type="ECO:0000313" key="10">
    <source>
        <dbReference type="Proteomes" id="UP001266305"/>
    </source>
</evidence>
<dbReference type="Proteomes" id="UP001266305">
    <property type="component" value="Unassembled WGS sequence"/>
</dbReference>
<evidence type="ECO:0000256" key="7">
    <source>
        <dbReference type="SAM" id="MobiDB-lite"/>
    </source>
</evidence>
<evidence type="ECO:0000256" key="6">
    <source>
        <dbReference type="RuleBase" id="RU000682"/>
    </source>
</evidence>
<evidence type="ECO:0000256" key="3">
    <source>
        <dbReference type="ARBA" id="ARBA00023155"/>
    </source>
</evidence>
<dbReference type="Gene3D" id="1.10.10.60">
    <property type="entry name" value="Homeodomain-like"/>
    <property type="match status" value="1"/>
</dbReference>
<comment type="caution">
    <text evidence="9">The sequence shown here is derived from an EMBL/GenBank/DDBJ whole genome shotgun (WGS) entry which is preliminary data.</text>
</comment>
<comment type="subcellular location">
    <subcellularLocation>
        <location evidence="1 5 6">Nucleus</location>
    </subcellularLocation>
</comment>
<keyword evidence="10" id="KW-1185">Reference proteome</keyword>
<dbReference type="CDD" id="cd00086">
    <property type="entry name" value="homeodomain"/>
    <property type="match status" value="1"/>
</dbReference>
<keyword evidence="3 5" id="KW-0371">Homeobox</keyword>
<feature type="domain" description="Homeobox" evidence="8">
    <location>
        <begin position="24"/>
        <end position="72"/>
    </location>
</feature>
<dbReference type="InterPro" id="IPR001356">
    <property type="entry name" value="HD"/>
</dbReference>
<gene>
    <name evidence="9" type="ORF">P7K49_034723</name>
</gene>
<protein>
    <recommendedName>
        <fullName evidence="8">Homeobox domain-containing protein</fullName>
    </recommendedName>
</protein>
<dbReference type="SMART" id="SM00389">
    <property type="entry name" value="HOX"/>
    <property type="match status" value="1"/>
</dbReference>
<sequence length="72" mass="8569">MQDPSDPQGPPLAQGGPLKQNPPRRQRQERTVYTRSQQEELDAYFQENRYPTFDERQELAQKLDLREQQLQV</sequence>
<dbReference type="PANTHER" id="PTHR45793:SF12">
    <property type="entry name" value="TETRAPEPTIDE REPEAT HOMEOBOX 1"/>
    <property type="match status" value="1"/>
</dbReference>
<reference evidence="9 10" key="1">
    <citation type="submission" date="2023-05" db="EMBL/GenBank/DDBJ databases">
        <title>B98-5 Cell Line De Novo Hybrid Assembly: An Optical Mapping Approach.</title>
        <authorList>
            <person name="Kananen K."/>
            <person name="Auerbach J.A."/>
            <person name="Kautto E."/>
            <person name="Blachly J.S."/>
        </authorList>
    </citation>
    <scope>NUCLEOTIDE SEQUENCE [LARGE SCALE GENOMIC DNA]</scope>
    <source>
        <strain evidence="9">B95-8</strain>
        <tissue evidence="9">Cell line</tissue>
    </source>
</reference>
<dbReference type="InterPro" id="IPR009057">
    <property type="entry name" value="Homeodomain-like_sf"/>
</dbReference>
<keyword evidence="4 5" id="KW-0539">Nucleus</keyword>
<feature type="region of interest" description="Disordered" evidence="7">
    <location>
        <begin position="1"/>
        <end position="38"/>
    </location>
</feature>
<evidence type="ECO:0000313" key="9">
    <source>
        <dbReference type="EMBL" id="KAK2088816.1"/>
    </source>
</evidence>
<dbReference type="Pfam" id="PF00046">
    <property type="entry name" value="Homeodomain"/>
    <property type="match status" value="1"/>
</dbReference>